<evidence type="ECO:0000256" key="2">
    <source>
        <dbReference type="ARBA" id="ARBA00022679"/>
    </source>
</evidence>
<keyword evidence="2 3" id="KW-0808">Transferase</keyword>
<dbReference type="InterPro" id="IPR051199">
    <property type="entry name" value="LPS_LOS_Heptosyltrfase"/>
</dbReference>
<dbReference type="GO" id="GO:0008713">
    <property type="term" value="F:ADP-heptose-lipopolysaccharide heptosyltransferase activity"/>
    <property type="evidence" value="ECO:0007669"/>
    <property type="project" value="TreeGrafter"/>
</dbReference>
<keyword evidence="1" id="KW-0328">Glycosyltransferase</keyword>
<dbReference type="PANTHER" id="PTHR30160">
    <property type="entry name" value="TETRAACYLDISACCHARIDE 4'-KINASE-RELATED"/>
    <property type="match status" value="1"/>
</dbReference>
<keyword evidence="4" id="KW-1185">Reference proteome</keyword>
<reference evidence="4" key="1">
    <citation type="submission" date="2012-02" db="EMBL/GenBank/DDBJ databases">
        <title>Complete sequence of Mesorhizobium australicum WSM2073.</title>
        <authorList>
            <person name="Lucas S."/>
            <person name="Han J."/>
            <person name="Lapidus A."/>
            <person name="Cheng J.-F."/>
            <person name="Goodwin L."/>
            <person name="Pitluck S."/>
            <person name="Peters L."/>
            <person name="Gu W."/>
            <person name="Detter J.C."/>
            <person name="Han C."/>
            <person name="Tapia R."/>
            <person name="Land M."/>
            <person name="Hauser L."/>
            <person name="Kyrpides N."/>
            <person name="Ivanova N."/>
            <person name="Pagani I."/>
            <person name="Reeve W.G."/>
            <person name="Howieson J.G."/>
            <person name="Tiwari R.P."/>
            <person name="O'Hara G.W."/>
            <person name="Atkins C.A."/>
            <person name="Ronson C.W."/>
            <person name="Nandasena K.G."/>
            <person name="Woyke T."/>
        </authorList>
    </citation>
    <scope>NUCLEOTIDE SEQUENCE [LARGE SCALE GENOMIC DNA]</scope>
    <source>
        <strain evidence="4">LMG 24608 / HAMBI 3006 / WSM2073</strain>
    </source>
</reference>
<evidence type="ECO:0000313" key="4">
    <source>
        <dbReference type="Proteomes" id="UP000010998"/>
    </source>
</evidence>
<dbReference type="PANTHER" id="PTHR30160:SF1">
    <property type="entry name" value="LIPOPOLYSACCHARIDE 1,2-N-ACETYLGLUCOSAMINETRANSFERASE-RELATED"/>
    <property type="match status" value="1"/>
</dbReference>
<gene>
    <name evidence="3" type="ordered locus">Mesau_00659</name>
</gene>
<dbReference type="Pfam" id="PF01075">
    <property type="entry name" value="Glyco_transf_9"/>
    <property type="match status" value="1"/>
</dbReference>
<dbReference type="eggNOG" id="COG0859">
    <property type="taxonomic scope" value="Bacteria"/>
</dbReference>
<dbReference type="InterPro" id="IPR002201">
    <property type="entry name" value="Glyco_trans_9"/>
</dbReference>
<organism evidence="3 4">
    <name type="scientific">Mesorhizobium australicum (strain HAMBI 3006 / LMG 24608 / WSM2073)</name>
    <dbReference type="NCBI Taxonomy" id="754035"/>
    <lineage>
        <taxon>Bacteria</taxon>
        <taxon>Pseudomonadati</taxon>
        <taxon>Pseudomonadota</taxon>
        <taxon>Alphaproteobacteria</taxon>
        <taxon>Hyphomicrobiales</taxon>
        <taxon>Phyllobacteriaceae</taxon>
        <taxon>Mesorhizobium</taxon>
    </lineage>
</organism>
<dbReference type="STRING" id="754035.Mesau_00659"/>
<dbReference type="CDD" id="cd03789">
    <property type="entry name" value="GT9_LPS_heptosyltransferase"/>
    <property type="match status" value="1"/>
</dbReference>
<dbReference type="GO" id="GO:0005829">
    <property type="term" value="C:cytosol"/>
    <property type="evidence" value="ECO:0007669"/>
    <property type="project" value="TreeGrafter"/>
</dbReference>
<dbReference type="EMBL" id="CP003358">
    <property type="protein sequence ID" value="AGB43147.1"/>
    <property type="molecule type" value="Genomic_DNA"/>
</dbReference>
<accession>L0KCV0</accession>
<sequence length="377" mass="40672">MLNISMVDRQTVKSILVIQTKYIGDIILTSVLVRNLRLAYPNAAIAMLCAPGLRDFVISQNIADLAIGFDGRSAGRSLLQRVKEYSSLVADLRRRKFDLTIDVTDSKTSRILHRSIGAPLRVGYNPPEKPLKFWEGQPANIFAKPFGHGGAHYLYRYLSPLEALGIELREVTPRLEPTPVGRSASTQVLAQSKLAVKAFVAVHAGARFEGRCWQPERFAAIIDEVYAATGLRSLLVGGPNEGSTAQTILDMAASPLASVVGKISLETLTALLADAFIFLGNESGPMHLAASVGTPVVGLYGLTPPDIWGPLGVLHRTVEPPLPCQCIAPNLCKPGNPGGVYCVHRLPVAKVAQATRDLIDAVRQQANETANQTDSLR</sequence>
<dbReference type="SUPFAM" id="SSF53756">
    <property type="entry name" value="UDP-Glycosyltransferase/glycogen phosphorylase"/>
    <property type="match status" value="1"/>
</dbReference>
<name>L0KCV0_MESAW</name>
<evidence type="ECO:0000256" key="1">
    <source>
        <dbReference type="ARBA" id="ARBA00022676"/>
    </source>
</evidence>
<dbReference type="Gene3D" id="3.40.50.2000">
    <property type="entry name" value="Glycogen Phosphorylase B"/>
    <property type="match status" value="2"/>
</dbReference>
<protein>
    <submittedName>
        <fullName evidence="3">ADP-heptose:LPS heptosyltransferase</fullName>
    </submittedName>
</protein>
<dbReference type="Proteomes" id="UP000010998">
    <property type="component" value="Chromosome"/>
</dbReference>
<dbReference type="GO" id="GO:0009244">
    <property type="term" value="P:lipopolysaccharide core region biosynthetic process"/>
    <property type="evidence" value="ECO:0007669"/>
    <property type="project" value="TreeGrafter"/>
</dbReference>
<dbReference type="RefSeq" id="WP_015314619.1">
    <property type="nucleotide sequence ID" value="NC_019973.1"/>
</dbReference>
<dbReference type="AlphaFoldDB" id="L0KCV0"/>
<proteinExistence type="predicted"/>
<dbReference type="HOGENOM" id="CLU_038371_0_0_5"/>
<evidence type="ECO:0000313" key="3">
    <source>
        <dbReference type="EMBL" id="AGB43147.1"/>
    </source>
</evidence>
<dbReference type="GeneID" id="90988193"/>
<dbReference type="KEGG" id="mam:Mesau_00659"/>